<sequence>MFASAVFLLISFTFAHNAVSSASLNESLPKLPGDTANKMCKTYAKYALDSSASSCAFEKENLNSNGATDRLASRKEFPHMVQLGFHRQNTTLWGCGGILISDRFVLTAAQCAVTREYDAAKFVRAGITNVNDKNHLQIRYIEETIIHPDFNSDTFYHNIALLKVNSSFDMNSYVRPACLHTIRNIPFRNGIATGWGNTNFTGELSEDLKKIKLEIFDSAKCNKTYRRAIVGPNARLPNGFVDDLLICAGSSEDKRSTCQGDSGGPFQIYREDTEDIKCMYSIVGIISFGKACGLVKDVPEGHTRVFPYIQWIEDKVWS</sequence>
<dbReference type="InterPro" id="IPR051333">
    <property type="entry name" value="CLIP_Serine_Protease"/>
</dbReference>
<feature type="domain" description="Peptidase S1" evidence="3">
    <location>
        <begin position="63"/>
        <end position="317"/>
    </location>
</feature>
<dbReference type="Gene3D" id="2.40.10.10">
    <property type="entry name" value="Trypsin-like serine proteases"/>
    <property type="match status" value="1"/>
</dbReference>
<dbReference type="PRINTS" id="PR00722">
    <property type="entry name" value="CHYMOTRYPSIN"/>
</dbReference>
<dbReference type="Pfam" id="PF00089">
    <property type="entry name" value="Trypsin"/>
    <property type="match status" value="1"/>
</dbReference>
<dbReference type="CDD" id="cd00190">
    <property type="entry name" value="Tryp_SPc"/>
    <property type="match status" value="1"/>
</dbReference>
<evidence type="ECO:0000256" key="1">
    <source>
        <dbReference type="ARBA" id="ARBA00023157"/>
    </source>
</evidence>
<dbReference type="InterPro" id="IPR001314">
    <property type="entry name" value="Peptidase_S1A"/>
</dbReference>
<dbReference type="PROSITE" id="PS50240">
    <property type="entry name" value="TRYPSIN_DOM"/>
    <property type="match status" value="1"/>
</dbReference>
<dbReference type="Proteomes" id="UP001153737">
    <property type="component" value="Chromosome 3"/>
</dbReference>
<dbReference type="InterPro" id="IPR033116">
    <property type="entry name" value="TRYPSIN_SER"/>
</dbReference>
<organism evidence="4 5">
    <name type="scientific">Phaedon cochleariae</name>
    <name type="common">Mustard beetle</name>
    <dbReference type="NCBI Taxonomy" id="80249"/>
    <lineage>
        <taxon>Eukaryota</taxon>
        <taxon>Metazoa</taxon>
        <taxon>Ecdysozoa</taxon>
        <taxon>Arthropoda</taxon>
        <taxon>Hexapoda</taxon>
        <taxon>Insecta</taxon>
        <taxon>Pterygota</taxon>
        <taxon>Neoptera</taxon>
        <taxon>Endopterygota</taxon>
        <taxon>Coleoptera</taxon>
        <taxon>Polyphaga</taxon>
        <taxon>Cucujiformia</taxon>
        <taxon>Chrysomeloidea</taxon>
        <taxon>Chrysomelidae</taxon>
        <taxon>Chrysomelinae</taxon>
        <taxon>Chrysomelini</taxon>
        <taxon>Phaedon</taxon>
    </lineage>
</organism>
<dbReference type="InterPro" id="IPR009003">
    <property type="entry name" value="Peptidase_S1_PA"/>
</dbReference>
<keyword evidence="5" id="KW-1185">Reference proteome</keyword>
<dbReference type="GO" id="GO:0004252">
    <property type="term" value="F:serine-type endopeptidase activity"/>
    <property type="evidence" value="ECO:0007669"/>
    <property type="project" value="InterPro"/>
</dbReference>
<protein>
    <recommendedName>
        <fullName evidence="3">Peptidase S1 domain-containing protein</fullName>
    </recommendedName>
</protein>
<dbReference type="FunFam" id="2.40.10.10:FF:000068">
    <property type="entry name" value="transmembrane protease serine 2"/>
    <property type="match status" value="1"/>
</dbReference>
<reference evidence="4" key="1">
    <citation type="submission" date="2022-01" db="EMBL/GenBank/DDBJ databases">
        <authorList>
            <person name="King R."/>
        </authorList>
    </citation>
    <scope>NUCLEOTIDE SEQUENCE</scope>
</reference>
<reference evidence="4" key="2">
    <citation type="submission" date="2022-10" db="EMBL/GenBank/DDBJ databases">
        <authorList>
            <consortium name="ENA_rothamsted_submissions"/>
            <consortium name="culmorum"/>
            <person name="King R."/>
        </authorList>
    </citation>
    <scope>NUCLEOTIDE SEQUENCE</scope>
</reference>
<evidence type="ECO:0000313" key="5">
    <source>
        <dbReference type="Proteomes" id="UP001153737"/>
    </source>
</evidence>
<accession>A0A9P0GN36</accession>
<keyword evidence="1" id="KW-1015">Disulfide bond</keyword>
<dbReference type="EMBL" id="OU896709">
    <property type="protein sequence ID" value="CAH1160114.1"/>
    <property type="molecule type" value="Genomic_DNA"/>
</dbReference>
<name>A0A9P0GN36_PHACE</name>
<dbReference type="InterPro" id="IPR001254">
    <property type="entry name" value="Trypsin_dom"/>
</dbReference>
<dbReference type="OrthoDB" id="6339452at2759"/>
<evidence type="ECO:0000259" key="3">
    <source>
        <dbReference type="PROSITE" id="PS50240"/>
    </source>
</evidence>
<proteinExistence type="predicted"/>
<dbReference type="PANTHER" id="PTHR24260:SF147">
    <property type="entry name" value="EG:BACR7A4.3 PROTEIN-RELATED"/>
    <property type="match status" value="1"/>
</dbReference>
<evidence type="ECO:0000313" key="4">
    <source>
        <dbReference type="EMBL" id="CAH1160114.1"/>
    </source>
</evidence>
<dbReference type="GO" id="GO:0006508">
    <property type="term" value="P:proteolysis"/>
    <property type="evidence" value="ECO:0007669"/>
    <property type="project" value="InterPro"/>
</dbReference>
<feature type="signal peptide" evidence="2">
    <location>
        <begin position="1"/>
        <end position="15"/>
    </location>
</feature>
<dbReference type="SMART" id="SM00020">
    <property type="entry name" value="Tryp_SPc"/>
    <property type="match status" value="1"/>
</dbReference>
<evidence type="ECO:0000256" key="2">
    <source>
        <dbReference type="SAM" id="SignalP"/>
    </source>
</evidence>
<dbReference type="PROSITE" id="PS00135">
    <property type="entry name" value="TRYPSIN_SER"/>
    <property type="match status" value="1"/>
</dbReference>
<dbReference type="PANTHER" id="PTHR24260">
    <property type="match status" value="1"/>
</dbReference>
<dbReference type="SUPFAM" id="SSF50494">
    <property type="entry name" value="Trypsin-like serine proteases"/>
    <property type="match status" value="1"/>
</dbReference>
<gene>
    <name evidence="4" type="ORF">PHAECO_LOCUS7194</name>
</gene>
<dbReference type="AlphaFoldDB" id="A0A9P0GN36"/>
<feature type="chain" id="PRO_5040192849" description="Peptidase S1 domain-containing protein" evidence="2">
    <location>
        <begin position="16"/>
        <end position="318"/>
    </location>
</feature>
<dbReference type="InterPro" id="IPR043504">
    <property type="entry name" value="Peptidase_S1_PA_chymotrypsin"/>
</dbReference>
<keyword evidence="2" id="KW-0732">Signal</keyword>